<gene>
    <name evidence="1" type="ORF">DM02DRAFT_692940</name>
</gene>
<dbReference type="AlphaFoldDB" id="A0A2V1D8V6"/>
<reference evidence="1 2" key="1">
    <citation type="journal article" date="2018" name="Sci. Rep.">
        <title>Comparative genomics provides insights into the lifestyle and reveals functional heterogeneity of dark septate endophytic fungi.</title>
        <authorList>
            <person name="Knapp D.G."/>
            <person name="Nemeth J.B."/>
            <person name="Barry K."/>
            <person name="Hainaut M."/>
            <person name="Henrissat B."/>
            <person name="Johnson J."/>
            <person name="Kuo A."/>
            <person name="Lim J.H.P."/>
            <person name="Lipzen A."/>
            <person name="Nolan M."/>
            <person name="Ohm R.A."/>
            <person name="Tamas L."/>
            <person name="Grigoriev I.V."/>
            <person name="Spatafora J.W."/>
            <person name="Nagy L.G."/>
            <person name="Kovacs G.M."/>
        </authorList>
    </citation>
    <scope>NUCLEOTIDE SEQUENCE [LARGE SCALE GENOMIC DNA]</scope>
    <source>
        <strain evidence="1 2">DSE2036</strain>
    </source>
</reference>
<protein>
    <submittedName>
        <fullName evidence="1">Uncharacterized protein</fullName>
    </submittedName>
</protein>
<dbReference type="OrthoDB" id="1668230at2759"/>
<sequence>MTGSLRAYKSPMRDVDFPYLKNGNFREFFLQYSSDGEEGLSTRHEKVEEGNEYVEILLATEVFAVRSLVYESFTRRRPYDDVEDEAERLFREGVFPGTREEELGEIVRKCCIGSFESVAEIELVL</sequence>
<evidence type="ECO:0000313" key="2">
    <source>
        <dbReference type="Proteomes" id="UP000244855"/>
    </source>
</evidence>
<proteinExistence type="predicted"/>
<evidence type="ECO:0000313" key="1">
    <source>
        <dbReference type="EMBL" id="PVH94530.1"/>
    </source>
</evidence>
<dbReference type="Proteomes" id="UP000244855">
    <property type="component" value="Unassembled WGS sequence"/>
</dbReference>
<dbReference type="EMBL" id="KZ805530">
    <property type="protein sequence ID" value="PVH94530.1"/>
    <property type="molecule type" value="Genomic_DNA"/>
</dbReference>
<organism evidence="1 2">
    <name type="scientific">Periconia macrospinosa</name>
    <dbReference type="NCBI Taxonomy" id="97972"/>
    <lineage>
        <taxon>Eukaryota</taxon>
        <taxon>Fungi</taxon>
        <taxon>Dikarya</taxon>
        <taxon>Ascomycota</taxon>
        <taxon>Pezizomycotina</taxon>
        <taxon>Dothideomycetes</taxon>
        <taxon>Pleosporomycetidae</taxon>
        <taxon>Pleosporales</taxon>
        <taxon>Massarineae</taxon>
        <taxon>Periconiaceae</taxon>
        <taxon>Periconia</taxon>
    </lineage>
</organism>
<accession>A0A2V1D8V6</accession>
<name>A0A2V1D8V6_9PLEO</name>
<keyword evidence="2" id="KW-1185">Reference proteome</keyword>